<evidence type="ECO:0000256" key="9">
    <source>
        <dbReference type="ARBA" id="ARBA00023270"/>
    </source>
</evidence>
<dbReference type="AlphaFoldDB" id="A0A1M4UXU0"/>
<evidence type="ECO:0000256" key="5">
    <source>
        <dbReference type="ARBA" id="ARBA00023066"/>
    </source>
</evidence>
<evidence type="ECO:0000256" key="10">
    <source>
        <dbReference type="ARBA" id="ARBA00023317"/>
    </source>
</evidence>
<dbReference type="Gene3D" id="3.60.90.10">
    <property type="entry name" value="S-adenosylmethionine decarboxylase"/>
    <property type="match status" value="1"/>
</dbReference>
<gene>
    <name evidence="11" type="ORF">SAMN02745190_00814</name>
</gene>
<dbReference type="Pfam" id="PF02675">
    <property type="entry name" value="AdoMet_dc"/>
    <property type="match status" value="1"/>
</dbReference>
<keyword evidence="5" id="KW-0745">Spermidine biosynthesis</keyword>
<keyword evidence="9" id="KW-0704">Schiff base</keyword>
<sequence length="152" mass="17214">MDKIVARHLAVDMYGCKPETLEDGVTLRTSLPALLEHAGFHILSAKIQALDETHTAILIILHEGHFSLHMYSNISYVAADLFLCVEGAAPEKLLQNVRSLFHPEKFRTTYLRRGDFTSTTDLKPKVKTRVAPLRRIHNTGAKVIRLLAHRHR</sequence>
<keyword evidence="10" id="KW-0670">Pyruvate</keyword>
<dbReference type="OrthoDB" id="9793120at2"/>
<organism evidence="11 12">
    <name type="scientific">Schwartzia succinivorans DSM 10502</name>
    <dbReference type="NCBI Taxonomy" id="1123243"/>
    <lineage>
        <taxon>Bacteria</taxon>
        <taxon>Bacillati</taxon>
        <taxon>Bacillota</taxon>
        <taxon>Negativicutes</taxon>
        <taxon>Selenomonadales</taxon>
        <taxon>Selenomonadaceae</taxon>
        <taxon>Schwartzia</taxon>
    </lineage>
</organism>
<evidence type="ECO:0000256" key="8">
    <source>
        <dbReference type="ARBA" id="ARBA00023239"/>
    </source>
</evidence>
<dbReference type="EMBL" id="FQUG01000003">
    <property type="protein sequence ID" value="SHE61495.1"/>
    <property type="molecule type" value="Genomic_DNA"/>
</dbReference>
<dbReference type="Proteomes" id="UP000184404">
    <property type="component" value="Unassembled WGS sequence"/>
</dbReference>
<accession>A0A1M4UXU0</accession>
<dbReference type="GO" id="GO:0004014">
    <property type="term" value="F:adenosylmethionine decarboxylase activity"/>
    <property type="evidence" value="ECO:0007669"/>
    <property type="project" value="InterPro"/>
</dbReference>
<dbReference type="SUPFAM" id="SSF56276">
    <property type="entry name" value="S-adenosylmethionine decarboxylase"/>
    <property type="match status" value="1"/>
</dbReference>
<dbReference type="RefSeq" id="WP_072934910.1">
    <property type="nucleotide sequence ID" value="NZ_FQUG01000003.1"/>
</dbReference>
<keyword evidence="3" id="KW-0210">Decarboxylase</keyword>
<dbReference type="InterPro" id="IPR016067">
    <property type="entry name" value="S-AdoMet_deCO2ase_core"/>
</dbReference>
<keyword evidence="12" id="KW-1185">Reference proteome</keyword>
<evidence type="ECO:0000313" key="11">
    <source>
        <dbReference type="EMBL" id="SHE61495.1"/>
    </source>
</evidence>
<proteinExistence type="predicted"/>
<keyword evidence="7" id="KW-0865">Zymogen</keyword>
<keyword evidence="4" id="KW-0068">Autocatalytic cleavage</keyword>
<evidence type="ECO:0000256" key="6">
    <source>
        <dbReference type="ARBA" id="ARBA00023115"/>
    </source>
</evidence>
<protein>
    <submittedName>
        <fullName evidence="11">S-adenosylmethionine decarboxylase</fullName>
    </submittedName>
</protein>
<dbReference type="PANTHER" id="PTHR33866:SF2">
    <property type="entry name" value="S-ADENOSYLMETHIONINE DECARBOXYLASE PROENZYME"/>
    <property type="match status" value="1"/>
</dbReference>
<dbReference type="PANTHER" id="PTHR33866">
    <property type="entry name" value="S-ADENOSYLMETHIONINE DECARBOXYLASE PROENZYME"/>
    <property type="match status" value="1"/>
</dbReference>
<evidence type="ECO:0000256" key="3">
    <source>
        <dbReference type="ARBA" id="ARBA00022793"/>
    </source>
</evidence>
<keyword evidence="2" id="KW-0949">S-adenosyl-L-methionine</keyword>
<dbReference type="STRING" id="1123243.SAMN02745190_00814"/>
<dbReference type="GO" id="GO:0005829">
    <property type="term" value="C:cytosol"/>
    <property type="evidence" value="ECO:0007669"/>
    <property type="project" value="TreeGrafter"/>
</dbReference>
<evidence type="ECO:0000313" key="12">
    <source>
        <dbReference type="Proteomes" id="UP000184404"/>
    </source>
</evidence>
<evidence type="ECO:0000256" key="4">
    <source>
        <dbReference type="ARBA" id="ARBA00022813"/>
    </source>
</evidence>
<name>A0A1M4UXU0_9FIRM</name>
<evidence type="ECO:0000256" key="1">
    <source>
        <dbReference type="ARBA" id="ARBA00001928"/>
    </source>
</evidence>
<evidence type="ECO:0000256" key="2">
    <source>
        <dbReference type="ARBA" id="ARBA00022691"/>
    </source>
</evidence>
<comment type="cofactor">
    <cofactor evidence="1">
        <name>pyruvate</name>
        <dbReference type="ChEBI" id="CHEBI:15361"/>
    </cofactor>
</comment>
<keyword evidence="6" id="KW-0620">Polyamine biosynthesis</keyword>
<reference evidence="11 12" key="1">
    <citation type="submission" date="2016-11" db="EMBL/GenBank/DDBJ databases">
        <authorList>
            <person name="Jaros S."/>
            <person name="Januszkiewicz K."/>
            <person name="Wedrychowicz H."/>
        </authorList>
    </citation>
    <scope>NUCLEOTIDE SEQUENCE [LARGE SCALE GENOMIC DNA]</scope>
    <source>
        <strain evidence="11 12">DSM 10502</strain>
    </source>
</reference>
<keyword evidence="8" id="KW-0456">Lyase</keyword>
<dbReference type="GO" id="GO:0008295">
    <property type="term" value="P:spermidine biosynthetic process"/>
    <property type="evidence" value="ECO:0007669"/>
    <property type="project" value="UniProtKB-KW"/>
</dbReference>
<evidence type="ECO:0000256" key="7">
    <source>
        <dbReference type="ARBA" id="ARBA00023145"/>
    </source>
</evidence>
<dbReference type="InterPro" id="IPR003826">
    <property type="entry name" value="AdoMetDC_fam_prok"/>
</dbReference>